<keyword evidence="2" id="KW-0150">Chloroplast</keyword>
<dbReference type="EMBL" id="MF101419">
    <property type="protein sequence ID" value="ARW61749.1"/>
    <property type="molecule type" value="Genomic_DNA"/>
</dbReference>
<proteinExistence type="predicted"/>
<keyword evidence="1" id="KW-0472">Membrane</keyword>
<keyword evidence="1" id="KW-1133">Transmembrane helix</keyword>
<evidence type="ECO:0000313" key="2">
    <source>
        <dbReference type="EMBL" id="ARW61749.1"/>
    </source>
</evidence>
<keyword evidence="2" id="KW-0934">Plastid</keyword>
<sequence length="40" mass="5004">MLHELYRLFMNFFIDFEIIYIFSITIIFYIYNSFLNKKAA</sequence>
<accession>A0A1Z1M6X9</accession>
<feature type="transmembrane region" description="Helical" evidence="1">
    <location>
        <begin position="12"/>
        <end position="31"/>
    </location>
</feature>
<protein>
    <submittedName>
        <fullName evidence="2">Uncharacterized protein</fullName>
    </submittedName>
</protein>
<reference evidence="2" key="1">
    <citation type="journal article" date="2017" name="J. Phycol.">
        <title>Analysis of chloroplast genomes and a supermatrix inform reclassification of the Rhodomelaceae (Rhodophyta).</title>
        <authorList>
            <person name="Diaz-Tapia P."/>
            <person name="Maggs C.A."/>
            <person name="West J.A."/>
            <person name="Verbruggen H."/>
        </authorList>
    </citation>
    <scope>NUCLEOTIDE SEQUENCE</scope>
    <source>
        <strain evidence="2">JW3660</strain>
    </source>
</reference>
<name>A0A1Z1M6X9_BOSMO</name>
<dbReference type="AlphaFoldDB" id="A0A1Z1M6X9"/>
<geneLocation type="chloroplast" evidence="2"/>
<organism evidence="2">
    <name type="scientific">Bostrychia moritziana</name>
    <name type="common">Red alga</name>
    <name type="synonym">Polysiphonia moritziana</name>
    <dbReference type="NCBI Taxonomy" id="103713"/>
    <lineage>
        <taxon>Eukaryota</taxon>
        <taxon>Rhodophyta</taxon>
        <taxon>Florideophyceae</taxon>
        <taxon>Rhodymeniophycidae</taxon>
        <taxon>Ceramiales</taxon>
        <taxon>Rhodomelaceae</taxon>
        <taxon>Bostrychia</taxon>
    </lineage>
</organism>
<keyword evidence="1" id="KW-0812">Transmembrane</keyword>
<gene>
    <name evidence="2" type="primary">orf40</name>
</gene>
<dbReference type="GeneID" id="33354840"/>
<evidence type="ECO:0000256" key="1">
    <source>
        <dbReference type="SAM" id="Phobius"/>
    </source>
</evidence>
<dbReference type="RefSeq" id="YP_009393187.1">
    <property type="nucleotide sequence ID" value="NC_035266.1"/>
</dbReference>